<feature type="compositionally biased region" description="Basic and acidic residues" evidence="8">
    <location>
        <begin position="1"/>
        <end position="13"/>
    </location>
</feature>
<keyword evidence="4" id="KW-1003">Cell membrane</keyword>
<reference evidence="10 11" key="1">
    <citation type="journal article" date="2011" name="J. Bacteriol.">
        <title>Draft Genome Sequence of Gordonia neofelifaecis NRRL B-59395, a Cholesterol-Degrading Actinomycete.</title>
        <authorList>
            <person name="Ge F."/>
            <person name="Li W."/>
            <person name="Chen G."/>
            <person name="Liu Y."/>
            <person name="Zhang G."/>
            <person name="Yong B."/>
            <person name="Wang Q."/>
            <person name="Wang N."/>
            <person name="Huang Z."/>
            <person name="Li W."/>
            <person name="Wang J."/>
            <person name="Wu C."/>
            <person name="Xie Q."/>
            <person name="Liu G."/>
        </authorList>
    </citation>
    <scope>NUCLEOTIDE SEQUENCE [LARGE SCALE GENOMIC DNA]</scope>
    <source>
        <strain evidence="10 11">NRRL B-59395</strain>
    </source>
</reference>
<dbReference type="PANTHER" id="PTHR34979">
    <property type="entry name" value="INNER MEMBRANE PROTEIN YGAZ"/>
    <property type="match status" value="1"/>
</dbReference>
<dbReference type="GO" id="GO:1903785">
    <property type="term" value="P:L-valine transmembrane transport"/>
    <property type="evidence" value="ECO:0007669"/>
    <property type="project" value="TreeGrafter"/>
</dbReference>
<keyword evidence="11" id="KW-1185">Reference proteome</keyword>
<dbReference type="InterPro" id="IPR011606">
    <property type="entry name" value="Brnchd-chn_aa_trnsp_permease"/>
</dbReference>
<evidence type="ECO:0000256" key="9">
    <source>
        <dbReference type="SAM" id="Phobius"/>
    </source>
</evidence>
<dbReference type="PANTHER" id="PTHR34979:SF1">
    <property type="entry name" value="INNER MEMBRANE PROTEIN YGAZ"/>
    <property type="match status" value="1"/>
</dbReference>
<feature type="transmembrane region" description="Helical" evidence="9">
    <location>
        <begin position="88"/>
        <end position="112"/>
    </location>
</feature>
<keyword evidence="3" id="KW-0813">Transport</keyword>
<keyword evidence="6 9" id="KW-1133">Transmembrane helix</keyword>
<dbReference type="Pfam" id="PF03591">
    <property type="entry name" value="AzlC"/>
    <property type="match status" value="1"/>
</dbReference>
<feature type="transmembrane region" description="Helical" evidence="9">
    <location>
        <begin position="175"/>
        <end position="202"/>
    </location>
</feature>
<comment type="subcellular location">
    <subcellularLocation>
        <location evidence="1">Cell membrane</location>
        <topology evidence="1">Multi-pass membrane protein</topology>
    </subcellularLocation>
</comment>
<dbReference type="EMBL" id="AEUD01000007">
    <property type="protein sequence ID" value="EGD55273.1"/>
    <property type="molecule type" value="Genomic_DNA"/>
</dbReference>
<comment type="similarity">
    <text evidence="2">Belongs to the AzlC family.</text>
</comment>
<proteinExistence type="inferred from homology"/>
<accession>F1YJ58</accession>
<name>F1YJ58_9ACTN</name>
<dbReference type="Proteomes" id="UP000035065">
    <property type="component" value="Unassembled WGS sequence"/>
</dbReference>
<keyword evidence="7 9" id="KW-0472">Membrane</keyword>
<evidence type="ECO:0000256" key="1">
    <source>
        <dbReference type="ARBA" id="ARBA00004651"/>
    </source>
</evidence>
<evidence type="ECO:0000256" key="5">
    <source>
        <dbReference type="ARBA" id="ARBA00022692"/>
    </source>
</evidence>
<gene>
    <name evidence="10" type="ORF">SCNU_10384</name>
</gene>
<dbReference type="AlphaFoldDB" id="F1YJ58"/>
<feature type="transmembrane region" description="Helical" evidence="9">
    <location>
        <begin position="236"/>
        <end position="253"/>
    </location>
</feature>
<evidence type="ECO:0000256" key="4">
    <source>
        <dbReference type="ARBA" id="ARBA00022475"/>
    </source>
</evidence>
<evidence type="ECO:0000256" key="6">
    <source>
        <dbReference type="ARBA" id="ARBA00022989"/>
    </source>
</evidence>
<dbReference type="STRING" id="644548.SCNU_10384"/>
<feature type="transmembrane region" description="Helical" evidence="9">
    <location>
        <begin position="47"/>
        <end position="68"/>
    </location>
</feature>
<evidence type="ECO:0000313" key="11">
    <source>
        <dbReference type="Proteomes" id="UP000035065"/>
    </source>
</evidence>
<feature type="region of interest" description="Disordered" evidence="8">
    <location>
        <begin position="1"/>
        <end position="31"/>
    </location>
</feature>
<evidence type="ECO:0000256" key="3">
    <source>
        <dbReference type="ARBA" id="ARBA00022448"/>
    </source>
</evidence>
<sequence>MTRRIETARRTDLDQPEGARASTASYNSSMTSSGFWRSAVAAAKVGGVVWLGLFALGIGFGVLCRTTGLDWWVAPVMSTVIFAGSVEFILAGMFALATPIAAIAVTTFLVNSRHLFYGLSFPLDRVHGRGRKFYSIYALCDEAYALCTSPAAATWPSSQITWTQIGLQTSWATGALVGSVAGPAVLGGLSGLGFVLTALFIALSIDAVDANRDVGTVVLAIGSGVVAHLVAPRAMLIVAMCLFTATVLIRYLISGRRITGPEEEVITDA</sequence>
<feature type="compositionally biased region" description="Low complexity" evidence="8">
    <location>
        <begin position="21"/>
        <end position="31"/>
    </location>
</feature>
<dbReference type="GO" id="GO:0005886">
    <property type="term" value="C:plasma membrane"/>
    <property type="evidence" value="ECO:0007669"/>
    <property type="project" value="UniProtKB-SubCell"/>
</dbReference>
<protein>
    <submittedName>
        <fullName evidence="10">AzlC family protein</fullName>
    </submittedName>
</protein>
<keyword evidence="5 9" id="KW-0812">Transmembrane</keyword>
<feature type="transmembrane region" description="Helical" evidence="9">
    <location>
        <begin position="214"/>
        <end position="230"/>
    </location>
</feature>
<evidence type="ECO:0000256" key="2">
    <source>
        <dbReference type="ARBA" id="ARBA00010735"/>
    </source>
</evidence>
<dbReference type="eggNOG" id="COG1296">
    <property type="taxonomic scope" value="Bacteria"/>
</dbReference>
<evidence type="ECO:0000256" key="7">
    <source>
        <dbReference type="ARBA" id="ARBA00023136"/>
    </source>
</evidence>
<evidence type="ECO:0000313" key="10">
    <source>
        <dbReference type="EMBL" id="EGD55273.1"/>
    </source>
</evidence>
<organism evidence="10 11">
    <name type="scientific">Gordonia neofelifaecis NRRL B-59395</name>
    <dbReference type="NCBI Taxonomy" id="644548"/>
    <lineage>
        <taxon>Bacteria</taxon>
        <taxon>Bacillati</taxon>
        <taxon>Actinomycetota</taxon>
        <taxon>Actinomycetes</taxon>
        <taxon>Mycobacteriales</taxon>
        <taxon>Gordoniaceae</taxon>
        <taxon>Gordonia</taxon>
    </lineage>
</organism>
<evidence type="ECO:0000256" key="8">
    <source>
        <dbReference type="SAM" id="MobiDB-lite"/>
    </source>
</evidence>
<comment type="caution">
    <text evidence="10">The sequence shown here is derived from an EMBL/GenBank/DDBJ whole genome shotgun (WGS) entry which is preliminary data.</text>
</comment>
<feature type="transmembrane region" description="Helical" evidence="9">
    <location>
        <begin position="133"/>
        <end position="155"/>
    </location>
</feature>